<keyword evidence="6 8" id="KW-1133">Transmembrane helix</keyword>
<dbReference type="NCBIfam" id="TIGR01494">
    <property type="entry name" value="ATPase_P-type"/>
    <property type="match status" value="1"/>
</dbReference>
<dbReference type="GO" id="GO:0005886">
    <property type="term" value="C:plasma membrane"/>
    <property type="evidence" value="ECO:0007669"/>
    <property type="project" value="UniProtKB-SubCell"/>
</dbReference>
<dbReference type="InterPro" id="IPR059000">
    <property type="entry name" value="ATPase_P-type_domA"/>
</dbReference>
<dbReference type="AlphaFoldDB" id="A0A839RT07"/>
<dbReference type="Gene3D" id="3.40.50.1000">
    <property type="entry name" value="HAD superfamily/HAD-like"/>
    <property type="match status" value="1"/>
</dbReference>
<dbReference type="InterPro" id="IPR018303">
    <property type="entry name" value="ATPase_P-typ_P_site"/>
</dbReference>
<comment type="subcellular location">
    <subcellularLocation>
        <location evidence="1">Cell membrane</location>
        <topology evidence="1">Multi-pass membrane protein</topology>
    </subcellularLocation>
</comment>
<keyword evidence="3 8" id="KW-0812">Transmembrane</keyword>
<dbReference type="InterPro" id="IPR001757">
    <property type="entry name" value="P_typ_ATPase"/>
</dbReference>
<dbReference type="RefSeq" id="WP_083962195.1">
    <property type="nucleotide sequence ID" value="NZ_BDDI01000004.1"/>
</dbReference>
<dbReference type="Proteomes" id="UP000567922">
    <property type="component" value="Unassembled WGS sequence"/>
</dbReference>
<protein>
    <submittedName>
        <fullName evidence="10">Cation-transporting ATPase G</fullName>
        <ecNumber evidence="10">3.6.3.-</ecNumber>
    </submittedName>
</protein>
<dbReference type="GO" id="GO:0015086">
    <property type="term" value="F:cadmium ion transmembrane transporter activity"/>
    <property type="evidence" value="ECO:0007669"/>
    <property type="project" value="TreeGrafter"/>
</dbReference>
<evidence type="ECO:0000256" key="3">
    <source>
        <dbReference type="ARBA" id="ARBA00022692"/>
    </source>
</evidence>
<dbReference type="SFLD" id="SFLDF00027">
    <property type="entry name" value="p-type_atpase"/>
    <property type="match status" value="1"/>
</dbReference>
<evidence type="ECO:0000256" key="2">
    <source>
        <dbReference type="ARBA" id="ARBA00006024"/>
    </source>
</evidence>
<dbReference type="Pfam" id="PF00702">
    <property type="entry name" value="Hydrolase"/>
    <property type="match status" value="1"/>
</dbReference>
<dbReference type="EC" id="3.6.3.-" evidence="10"/>
<accession>A0A839RT07</accession>
<dbReference type="SUPFAM" id="SSF81665">
    <property type="entry name" value="Calcium ATPase, transmembrane domain M"/>
    <property type="match status" value="1"/>
</dbReference>
<dbReference type="PANTHER" id="PTHR48085:SF5">
    <property type="entry name" value="CADMIUM_ZINC-TRANSPORTING ATPASE HMA4-RELATED"/>
    <property type="match status" value="1"/>
</dbReference>
<keyword evidence="7 8" id="KW-0472">Membrane</keyword>
<feature type="transmembrane region" description="Helical" evidence="8">
    <location>
        <begin position="585"/>
        <end position="612"/>
    </location>
</feature>
<keyword evidence="8" id="KW-0067">ATP-binding</keyword>
<keyword evidence="8" id="KW-0547">Nucleotide-binding</keyword>
<dbReference type="PROSITE" id="PS00154">
    <property type="entry name" value="ATPASE_E1_E2"/>
    <property type="match status" value="1"/>
</dbReference>
<organism evidence="10 11">
    <name type="scientific">Hoyosella altamirensis</name>
    <dbReference type="NCBI Taxonomy" id="616997"/>
    <lineage>
        <taxon>Bacteria</taxon>
        <taxon>Bacillati</taxon>
        <taxon>Actinomycetota</taxon>
        <taxon>Actinomycetes</taxon>
        <taxon>Mycobacteriales</taxon>
        <taxon>Hoyosellaceae</taxon>
        <taxon>Hoyosella</taxon>
    </lineage>
</organism>
<dbReference type="NCBIfam" id="TIGR01525">
    <property type="entry name" value="ATPase-IB_hvy"/>
    <property type="match status" value="1"/>
</dbReference>
<dbReference type="SFLD" id="SFLDS00003">
    <property type="entry name" value="Haloacid_Dehalogenase"/>
    <property type="match status" value="1"/>
</dbReference>
<feature type="transmembrane region" description="Helical" evidence="8">
    <location>
        <begin position="30"/>
        <end position="49"/>
    </location>
</feature>
<dbReference type="SFLD" id="SFLDG00002">
    <property type="entry name" value="C1.7:_P-type_atpase_like"/>
    <property type="match status" value="1"/>
</dbReference>
<feature type="transmembrane region" description="Helical" evidence="8">
    <location>
        <begin position="55"/>
        <end position="72"/>
    </location>
</feature>
<name>A0A839RT07_9ACTN</name>
<dbReference type="GO" id="GO:0046872">
    <property type="term" value="F:metal ion binding"/>
    <property type="evidence" value="ECO:0007669"/>
    <property type="project" value="UniProtKB-KW"/>
</dbReference>
<evidence type="ECO:0000256" key="1">
    <source>
        <dbReference type="ARBA" id="ARBA00004651"/>
    </source>
</evidence>
<comment type="similarity">
    <text evidence="2 8">Belongs to the cation transport ATPase (P-type) (TC 3.A.3) family. Type IB subfamily.</text>
</comment>
<dbReference type="InterPro" id="IPR027256">
    <property type="entry name" value="P-typ_ATPase_IB"/>
</dbReference>
<evidence type="ECO:0000313" key="10">
    <source>
        <dbReference type="EMBL" id="MBB3039204.1"/>
    </source>
</evidence>
<dbReference type="InterPro" id="IPR036412">
    <property type="entry name" value="HAD-like_sf"/>
</dbReference>
<feature type="transmembrane region" description="Helical" evidence="8">
    <location>
        <begin position="287"/>
        <end position="310"/>
    </location>
</feature>
<dbReference type="GO" id="GO:0005524">
    <property type="term" value="F:ATP binding"/>
    <property type="evidence" value="ECO:0007669"/>
    <property type="project" value="UniProtKB-UniRule"/>
</dbReference>
<dbReference type="InterPro" id="IPR051014">
    <property type="entry name" value="Cation_Transport_ATPase_IB"/>
</dbReference>
<reference evidence="10 11" key="1">
    <citation type="submission" date="2020-08" db="EMBL/GenBank/DDBJ databases">
        <title>Sequencing the genomes of 1000 actinobacteria strains.</title>
        <authorList>
            <person name="Klenk H.-P."/>
        </authorList>
    </citation>
    <scope>NUCLEOTIDE SEQUENCE [LARGE SCALE GENOMIC DNA]</scope>
    <source>
        <strain evidence="10 11">DSM 45258</strain>
    </source>
</reference>
<evidence type="ECO:0000256" key="8">
    <source>
        <dbReference type="RuleBase" id="RU362081"/>
    </source>
</evidence>
<dbReference type="CDD" id="cd02079">
    <property type="entry name" value="P-type_ATPase_HM"/>
    <property type="match status" value="1"/>
</dbReference>
<evidence type="ECO:0000256" key="6">
    <source>
        <dbReference type="ARBA" id="ARBA00022989"/>
    </source>
</evidence>
<comment type="caution">
    <text evidence="10">The sequence shown here is derived from an EMBL/GenBank/DDBJ whole genome shotgun (WGS) entry which is preliminary data.</text>
</comment>
<keyword evidence="11" id="KW-1185">Reference proteome</keyword>
<evidence type="ECO:0000259" key="9">
    <source>
        <dbReference type="Pfam" id="PF00122"/>
    </source>
</evidence>
<dbReference type="FunFam" id="2.70.150.10:FF:000002">
    <property type="entry name" value="Copper-transporting ATPase 1, putative"/>
    <property type="match status" value="1"/>
</dbReference>
<dbReference type="GO" id="GO:0019829">
    <property type="term" value="F:ATPase-coupled monoatomic cation transmembrane transporter activity"/>
    <property type="evidence" value="ECO:0007669"/>
    <property type="project" value="InterPro"/>
</dbReference>
<dbReference type="Gene3D" id="3.40.1110.10">
    <property type="entry name" value="Calcium-transporting ATPase, cytoplasmic domain N"/>
    <property type="match status" value="1"/>
</dbReference>
<keyword evidence="5" id="KW-1278">Translocase</keyword>
<dbReference type="GO" id="GO:0016887">
    <property type="term" value="F:ATP hydrolysis activity"/>
    <property type="evidence" value="ECO:0007669"/>
    <property type="project" value="InterPro"/>
</dbReference>
<keyword evidence="10" id="KW-0378">Hydrolase</keyword>
<evidence type="ECO:0000256" key="5">
    <source>
        <dbReference type="ARBA" id="ARBA00022967"/>
    </source>
</evidence>
<dbReference type="InterPro" id="IPR023299">
    <property type="entry name" value="ATPase_P-typ_cyto_dom_N"/>
</dbReference>
<dbReference type="InterPro" id="IPR044492">
    <property type="entry name" value="P_typ_ATPase_HD_dom"/>
</dbReference>
<evidence type="ECO:0000313" key="11">
    <source>
        <dbReference type="Proteomes" id="UP000567922"/>
    </source>
</evidence>
<dbReference type="Gene3D" id="2.70.150.10">
    <property type="entry name" value="Calcium-transporting ATPase, cytoplasmic transduction domain A"/>
    <property type="match status" value="1"/>
</dbReference>
<dbReference type="EMBL" id="JACHWS010000003">
    <property type="protein sequence ID" value="MBB3039204.1"/>
    <property type="molecule type" value="Genomic_DNA"/>
</dbReference>
<evidence type="ECO:0000256" key="7">
    <source>
        <dbReference type="ARBA" id="ARBA00023136"/>
    </source>
</evidence>
<dbReference type="PRINTS" id="PR00119">
    <property type="entry name" value="CATATPASE"/>
</dbReference>
<dbReference type="InterPro" id="IPR008250">
    <property type="entry name" value="ATPase_P-typ_transduc_dom_A_sf"/>
</dbReference>
<dbReference type="SUPFAM" id="SSF56784">
    <property type="entry name" value="HAD-like"/>
    <property type="match status" value="1"/>
</dbReference>
<dbReference type="NCBIfam" id="TIGR01512">
    <property type="entry name" value="ATPase-IB2_Cd"/>
    <property type="match status" value="1"/>
</dbReference>
<dbReference type="SUPFAM" id="SSF81653">
    <property type="entry name" value="Calcium ATPase, transduction domain A"/>
    <property type="match status" value="1"/>
</dbReference>
<dbReference type="OrthoDB" id="7059309at2"/>
<dbReference type="InterPro" id="IPR023298">
    <property type="entry name" value="ATPase_P-typ_TM_dom_sf"/>
</dbReference>
<sequence length="665" mass="68466">MSDACGCSHNEPSDTAQDSAKLRLWHVPELRAALVAGVLLGVAFVAGRTGAPDPAHVVPEVAALLIAGYTFVPATLRRLAEGKIGVGTLMTIAAVGAVALGEVGEAAMLAFLFSIAEGLEAYSLARTRRGLRSLLSLVPVQATMLREGREVRVAPAALRAGDRMLVKPGERIATDGIIHRGSTTLDLSAITGESVPVDAGPGQEVFAGSINGTGALEIDVTTTVEDNSLARIVRIVEAEQNRKGAAQRLTDRIARPLVPGIMIAAALIAATGSVLGDPAVWIERALIVLVAASPCALAISVPVTVVSAVGRASKFGVLIKGGAALEALGKVRGVALDKTGTLTVNKPSIIDVATVDGVNRTRVIHVAAALEARSEHPLARAILAAVDDVKPATDVEAIAGAGLTGLLDGRTVRLGRPGWLSGGVLADRVTEMQRAGATAVLVEDDGVIIGAIAVRDELRPEAAEAVAQLQQDGYHVAMLTGDNRATAAALGEAAGIGTVHAELRPEDKSRLVRELREQRTTAMVGDGVNDAPALATADLGIAMGAMGTDVAIETADVALMGEDLRHLPQAFAHARRARRIMLQNVGLSIGLITVLIPLALTGTLGLVAVVLVHELAEIAVIVNGVRAGGRAKGLGEGAGAHAPKELMHETGSSQMEGTVLRLRHE</sequence>
<keyword evidence="8" id="KW-1003">Cell membrane</keyword>
<feature type="transmembrane region" description="Helical" evidence="8">
    <location>
        <begin position="257"/>
        <end position="275"/>
    </location>
</feature>
<dbReference type="Pfam" id="PF00122">
    <property type="entry name" value="E1-E2_ATPase"/>
    <property type="match status" value="1"/>
</dbReference>
<keyword evidence="4 8" id="KW-0479">Metal-binding</keyword>
<evidence type="ECO:0000256" key="4">
    <source>
        <dbReference type="ARBA" id="ARBA00022723"/>
    </source>
</evidence>
<proteinExistence type="inferred from homology"/>
<gene>
    <name evidence="10" type="ORF">FHU29_003673</name>
</gene>
<dbReference type="PANTHER" id="PTHR48085">
    <property type="entry name" value="CADMIUM/ZINC-TRANSPORTING ATPASE HMA2-RELATED"/>
    <property type="match status" value="1"/>
</dbReference>
<dbReference type="InterPro" id="IPR023214">
    <property type="entry name" value="HAD_sf"/>
</dbReference>
<feature type="domain" description="P-type ATPase A" evidence="9">
    <location>
        <begin position="137"/>
        <end position="237"/>
    </location>
</feature>